<dbReference type="Proteomes" id="UP000247792">
    <property type="component" value="Unassembled WGS sequence"/>
</dbReference>
<feature type="transmembrane region" description="Helical" evidence="6">
    <location>
        <begin position="111"/>
        <end position="132"/>
    </location>
</feature>
<dbReference type="InterPro" id="IPR036259">
    <property type="entry name" value="MFS_trans_sf"/>
</dbReference>
<evidence type="ECO:0000256" key="3">
    <source>
        <dbReference type="ARBA" id="ARBA00022692"/>
    </source>
</evidence>
<organism evidence="8 9">
    <name type="scientific">Undibacterium pigrum</name>
    <dbReference type="NCBI Taxonomy" id="401470"/>
    <lineage>
        <taxon>Bacteria</taxon>
        <taxon>Pseudomonadati</taxon>
        <taxon>Pseudomonadota</taxon>
        <taxon>Betaproteobacteria</taxon>
        <taxon>Burkholderiales</taxon>
        <taxon>Oxalobacteraceae</taxon>
        <taxon>Undibacterium</taxon>
    </lineage>
</organism>
<name>A0A318JDF2_9BURK</name>
<feature type="transmembrane region" description="Helical" evidence="6">
    <location>
        <begin position="260"/>
        <end position="276"/>
    </location>
</feature>
<feature type="transmembrane region" description="Helical" evidence="6">
    <location>
        <begin position="350"/>
        <end position="371"/>
    </location>
</feature>
<dbReference type="InterPro" id="IPR020846">
    <property type="entry name" value="MFS_dom"/>
</dbReference>
<dbReference type="AlphaFoldDB" id="A0A318JDF2"/>
<dbReference type="PANTHER" id="PTHR43124">
    <property type="entry name" value="PURINE EFFLUX PUMP PBUE"/>
    <property type="match status" value="1"/>
</dbReference>
<dbReference type="EMBL" id="QJKB01000001">
    <property type="protein sequence ID" value="PXX46516.1"/>
    <property type="molecule type" value="Genomic_DNA"/>
</dbReference>
<dbReference type="Gene3D" id="1.20.1250.20">
    <property type="entry name" value="MFS general substrate transporter like domains"/>
    <property type="match status" value="1"/>
</dbReference>
<dbReference type="RefSeq" id="WP_110252993.1">
    <property type="nucleotide sequence ID" value="NZ_QJKB01000001.1"/>
</dbReference>
<evidence type="ECO:0000313" key="8">
    <source>
        <dbReference type="EMBL" id="PXX46516.1"/>
    </source>
</evidence>
<feature type="domain" description="Major facilitator superfamily (MFS) profile" evidence="7">
    <location>
        <begin position="20"/>
        <end position="409"/>
    </location>
</feature>
<dbReference type="GO" id="GO:0005886">
    <property type="term" value="C:plasma membrane"/>
    <property type="evidence" value="ECO:0007669"/>
    <property type="project" value="UniProtKB-SubCell"/>
</dbReference>
<evidence type="ECO:0000256" key="4">
    <source>
        <dbReference type="ARBA" id="ARBA00022989"/>
    </source>
</evidence>
<proteinExistence type="predicted"/>
<accession>A0A318JDF2</accession>
<keyword evidence="3 6" id="KW-0812">Transmembrane</keyword>
<feature type="transmembrane region" description="Helical" evidence="6">
    <location>
        <begin position="144"/>
        <end position="166"/>
    </location>
</feature>
<evidence type="ECO:0000256" key="1">
    <source>
        <dbReference type="ARBA" id="ARBA00004651"/>
    </source>
</evidence>
<feature type="transmembrane region" description="Helical" evidence="6">
    <location>
        <begin position="288"/>
        <end position="306"/>
    </location>
</feature>
<feature type="transmembrane region" description="Helical" evidence="6">
    <location>
        <begin position="20"/>
        <end position="44"/>
    </location>
</feature>
<feature type="transmembrane region" description="Helical" evidence="6">
    <location>
        <begin position="383"/>
        <end position="404"/>
    </location>
</feature>
<keyword evidence="4 6" id="KW-1133">Transmembrane helix</keyword>
<comment type="subcellular location">
    <subcellularLocation>
        <location evidence="1">Cell membrane</location>
        <topology evidence="1">Multi-pass membrane protein</topology>
    </subcellularLocation>
</comment>
<feature type="transmembrane region" description="Helical" evidence="6">
    <location>
        <begin position="56"/>
        <end position="74"/>
    </location>
</feature>
<dbReference type="SUPFAM" id="SSF103473">
    <property type="entry name" value="MFS general substrate transporter"/>
    <property type="match status" value="1"/>
</dbReference>
<dbReference type="OrthoDB" id="9812221at2"/>
<protein>
    <submittedName>
        <fullName evidence="8">Putative MFS family arabinose efflux permease</fullName>
    </submittedName>
</protein>
<keyword evidence="9" id="KW-1185">Reference proteome</keyword>
<keyword evidence="2" id="KW-1003">Cell membrane</keyword>
<comment type="caution">
    <text evidence="8">The sequence shown here is derived from an EMBL/GenBank/DDBJ whole genome shotgun (WGS) entry which is preliminary data.</text>
</comment>
<feature type="transmembrane region" description="Helical" evidence="6">
    <location>
        <begin position="86"/>
        <end position="105"/>
    </location>
</feature>
<dbReference type="PROSITE" id="PS50850">
    <property type="entry name" value="MFS"/>
    <property type="match status" value="1"/>
</dbReference>
<dbReference type="PANTHER" id="PTHR43124:SF3">
    <property type="entry name" value="CHLORAMPHENICOL EFFLUX PUMP RV0191"/>
    <property type="match status" value="1"/>
</dbReference>
<dbReference type="InterPro" id="IPR050189">
    <property type="entry name" value="MFS_Efflux_Transporters"/>
</dbReference>
<reference evidence="8 9" key="1">
    <citation type="submission" date="2018-05" db="EMBL/GenBank/DDBJ databases">
        <title>Genomic Encyclopedia of Type Strains, Phase IV (KMG-IV): sequencing the most valuable type-strain genomes for metagenomic binning, comparative biology and taxonomic classification.</title>
        <authorList>
            <person name="Goeker M."/>
        </authorList>
    </citation>
    <scope>NUCLEOTIDE SEQUENCE [LARGE SCALE GENOMIC DNA]</scope>
    <source>
        <strain evidence="8 9">DSM 19792</strain>
    </source>
</reference>
<feature type="transmembrane region" description="Helical" evidence="6">
    <location>
        <begin position="172"/>
        <end position="194"/>
    </location>
</feature>
<feature type="transmembrane region" description="Helical" evidence="6">
    <location>
        <begin position="312"/>
        <end position="330"/>
    </location>
</feature>
<dbReference type="CDD" id="cd17324">
    <property type="entry name" value="MFS_NepI_like"/>
    <property type="match status" value="1"/>
</dbReference>
<keyword evidence="5 6" id="KW-0472">Membrane</keyword>
<dbReference type="GO" id="GO:0022857">
    <property type="term" value="F:transmembrane transporter activity"/>
    <property type="evidence" value="ECO:0007669"/>
    <property type="project" value="InterPro"/>
</dbReference>
<evidence type="ECO:0000256" key="6">
    <source>
        <dbReference type="SAM" id="Phobius"/>
    </source>
</evidence>
<gene>
    <name evidence="8" type="ORF">DFR42_10185</name>
</gene>
<dbReference type="InterPro" id="IPR011701">
    <property type="entry name" value="MFS"/>
</dbReference>
<sequence length="417" mass="44429">MNQSIPIESPASFTGYQKFVLAILAFLQFTIILDFMIMSPLGAILMPALNISPSQFGVVVSAYAFSAGIAGFAAAGFADRFDRKKLLLFFYAGFILGTFLCGIAPNFYFLLFARIVTGLFGGVIGAIVLAITTDLFPFSMRGRVMGVLQTAFAASQILGLPIGLYLSAHWGWHAPFMMIVGMAAIVGVIIIANLKPIDGHLKLQSDRNPFHHLKDTIATPRYLLAFAATGLLSIGGYMLMPFSSAFSVNNLGITMKELPMVYLVTGLGAIVTGPLVGKLSDKFGKYRVFLFGAVMTIIMAVIYTRLGVTPLHTVILVNVLLFVGIFSRIIPAQAMMSAVPAADSRGSFMAINSSLQQIAGGVGSVVAGMIVSQPAGGGPILHFDLLGDILVLTVLITAVMMYFIHRMVAVPAVAQPA</sequence>
<feature type="transmembrane region" description="Helical" evidence="6">
    <location>
        <begin position="222"/>
        <end position="240"/>
    </location>
</feature>
<evidence type="ECO:0000256" key="5">
    <source>
        <dbReference type="ARBA" id="ARBA00023136"/>
    </source>
</evidence>
<evidence type="ECO:0000313" key="9">
    <source>
        <dbReference type="Proteomes" id="UP000247792"/>
    </source>
</evidence>
<evidence type="ECO:0000259" key="7">
    <source>
        <dbReference type="PROSITE" id="PS50850"/>
    </source>
</evidence>
<dbReference type="Pfam" id="PF07690">
    <property type="entry name" value="MFS_1"/>
    <property type="match status" value="1"/>
</dbReference>
<evidence type="ECO:0000256" key="2">
    <source>
        <dbReference type="ARBA" id="ARBA00022475"/>
    </source>
</evidence>